<dbReference type="EMBL" id="LT984809">
    <property type="protein sequence ID" value="SPD48773.1"/>
    <property type="molecule type" value="Genomic_DNA"/>
</dbReference>
<organism evidence="1">
    <name type="scientific">Cupriavidus taiwanensis</name>
    <dbReference type="NCBI Taxonomy" id="164546"/>
    <lineage>
        <taxon>Bacteria</taxon>
        <taxon>Pseudomonadati</taxon>
        <taxon>Pseudomonadota</taxon>
        <taxon>Betaproteobacteria</taxon>
        <taxon>Burkholderiales</taxon>
        <taxon>Burkholderiaceae</taxon>
        <taxon>Cupriavidus</taxon>
    </lineage>
</organism>
<gene>
    <name evidence="1" type="ORF">CBM2612_P0118</name>
</gene>
<protein>
    <submittedName>
        <fullName evidence="1">Uncharacterized protein</fullName>
    </submittedName>
</protein>
<evidence type="ECO:0000313" key="1">
    <source>
        <dbReference type="EMBL" id="SPD48773.1"/>
    </source>
</evidence>
<proteinExistence type="predicted"/>
<geneLocation type="plasmid" evidence="1">
    <name>I</name>
</geneLocation>
<name>A0A375HEG7_9BURK</name>
<dbReference type="AlphaFoldDB" id="A0A375HEG7"/>
<keyword evidence="1" id="KW-0614">Plasmid</keyword>
<reference evidence="1" key="1">
    <citation type="submission" date="2018-01" db="EMBL/GenBank/DDBJ databases">
        <authorList>
            <person name="Gaut B.S."/>
            <person name="Morton B.R."/>
            <person name="Clegg M.T."/>
            <person name="Duvall M.R."/>
        </authorList>
    </citation>
    <scope>NUCLEOTIDE SEQUENCE</scope>
    <source>
        <strain evidence="1">Cupriavidus taiwanensis STM 8555</strain>
    </source>
</reference>
<accession>A0A375HEG7</accession>
<sequence length="88" mass="10326">MRVAFFWTNLRARSATYAILAMQDSHNLLFKLLLIFFLPLKRNLAAILAHPNKLKDTARTHTKTSPTPDTILMIDRTYKVWRPDRATW</sequence>